<protein>
    <recommendedName>
        <fullName evidence="6">Ion transport domain-containing protein</fullName>
    </recommendedName>
</protein>
<comment type="subcellular location">
    <subcellularLocation>
        <location evidence="1">Membrane</location>
        <topology evidence="1">Multi-pass membrane protein</topology>
    </subcellularLocation>
</comment>
<evidence type="ECO:0000256" key="2">
    <source>
        <dbReference type="ARBA" id="ARBA00022692"/>
    </source>
</evidence>
<reference evidence="7 8" key="1">
    <citation type="journal article" date="2020" name="G3 (Bethesda)">
        <title>Improved Reference Genome for Cyclotella cryptica CCMP332, a Model for Cell Wall Morphogenesis, Salinity Adaptation, and Lipid Production in Diatoms (Bacillariophyta).</title>
        <authorList>
            <person name="Roberts W.R."/>
            <person name="Downey K.M."/>
            <person name="Ruck E.C."/>
            <person name="Traller J.C."/>
            <person name="Alverson A.J."/>
        </authorList>
    </citation>
    <scope>NUCLEOTIDE SEQUENCE [LARGE SCALE GENOMIC DNA]</scope>
    <source>
        <strain evidence="7 8">CCMP332</strain>
    </source>
</reference>
<proteinExistence type="predicted"/>
<dbReference type="PANTHER" id="PTHR10217:SF435">
    <property type="entry name" value="POTASSIUM VOLTAGE-GATED CHANNEL PROTEIN EAG"/>
    <property type="match status" value="1"/>
</dbReference>
<evidence type="ECO:0000256" key="3">
    <source>
        <dbReference type="ARBA" id="ARBA00022989"/>
    </source>
</evidence>
<evidence type="ECO:0000256" key="1">
    <source>
        <dbReference type="ARBA" id="ARBA00004141"/>
    </source>
</evidence>
<dbReference type="GO" id="GO:0016020">
    <property type="term" value="C:membrane"/>
    <property type="evidence" value="ECO:0007669"/>
    <property type="project" value="UniProtKB-SubCell"/>
</dbReference>
<accession>A0ABD3PIH1</accession>
<feature type="domain" description="Ion transport" evidence="6">
    <location>
        <begin position="61"/>
        <end position="276"/>
    </location>
</feature>
<sequence>MHCSVMGFSYDLRDLLLCSVRPFSCGNQRRLSCSREHGMVDVQYICELCFLRAYRDENGYIIYSLAKIRKNYIRSGWFFMNLLACIPGTGISHALSRGLDTQDLDAELGNSAVTAFFIFEVFKLLRLARFGKLVNQSSIITRLWENINVETALALKFMFLIALIAHWIACLWGLIAFIEAKSFGDGLTTTVNWIGNWYNASYVEGGLDPIGWENYLERYWLCLFWAIQSITSIGYGNIVPVTTAEFAYANFLMLACGVFWAYIIGALVDAVASMGSLSKEYFSKMDEANQMLKDFTATKLPTSVTGSVIEDVKVSKRVRRFITEQRDRATTKTMESQSSETLADKYPTLCILSQELQKVCVLHLVHSLIETVPYLSSKYLSPDEQAEIALKSYQLEFAAGETFREHSEHGRGILIFRHGFGFTTRNVTSTEYHCRKGLTDHPVDVDEVLVDDDFHSDKQLVYHFAGFTKVFFIPRSAIMNALRKNERAWKECARWRYFLAAFVLCSLEARKMTSNRV</sequence>
<feature type="transmembrane region" description="Helical" evidence="5">
    <location>
        <begin position="77"/>
        <end position="96"/>
    </location>
</feature>
<evidence type="ECO:0000259" key="6">
    <source>
        <dbReference type="Pfam" id="PF00520"/>
    </source>
</evidence>
<evidence type="ECO:0000256" key="5">
    <source>
        <dbReference type="SAM" id="Phobius"/>
    </source>
</evidence>
<feature type="transmembrane region" description="Helical" evidence="5">
    <location>
        <begin position="218"/>
        <end position="239"/>
    </location>
</feature>
<keyword evidence="3 5" id="KW-1133">Transmembrane helix</keyword>
<dbReference type="Gene3D" id="1.10.287.70">
    <property type="match status" value="1"/>
</dbReference>
<comment type="caution">
    <text evidence="7">The sequence shown here is derived from an EMBL/GenBank/DDBJ whole genome shotgun (WGS) entry which is preliminary data.</text>
</comment>
<dbReference type="EMBL" id="JABMIG020000168">
    <property type="protein sequence ID" value="KAL3787809.1"/>
    <property type="molecule type" value="Genomic_DNA"/>
</dbReference>
<organism evidence="7 8">
    <name type="scientific">Cyclotella cryptica</name>
    <dbReference type="NCBI Taxonomy" id="29204"/>
    <lineage>
        <taxon>Eukaryota</taxon>
        <taxon>Sar</taxon>
        <taxon>Stramenopiles</taxon>
        <taxon>Ochrophyta</taxon>
        <taxon>Bacillariophyta</taxon>
        <taxon>Coscinodiscophyceae</taxon>
        <taxon>Thalassiosirophycidae</taxon>
        <taxon>Stephanodiscales</taxon>
        <taxon>Stephanodiscaceae</taxon>
        <taxon>Cyclotella</taxon>
    </lineage>
</organism>
<evidence type="ECO:0000313" key="8">
    <source>
        <dbReference type="Proteomes" id="UP001516023"/>
    </source>
</evidence>
<dbReference type="Proteomes" id="UP001516023">
    <property type="component" value="Unassembled WGS sequence"/>
</dbReference>
<dbReference type="Pfam" id="PF00520">
    <property type="entry name" value="Ion_trans"/>
    <property type="match status" value="1"/>
</dbReference>
<name>A0ABD3PIH1_9STRA</name>
<dbReference type="SUPFAM" id="SSF81324">
    <property type="entry name" value="Voltage-gated potassium channels"/>
    <property type="match status" value="1"/>
</dbReference>
<gene>
    <name evidence="7" type="ORF">HJC23_003558</name>
</gene>
<keyword evidence="4 5" id="KW-0472">Membrane</keyword>
<feature type="transmembrane region" description="Helical" evidence="5">
    <location>
        <begin position="246"/>
        <end position="268"/>
    </location>
</feature>
<dbReference type="InterPro" id="IPR005821">
    <property type="entry name" value="Ion_trans_dom"/>
</dbReference>
<keyword evidence="8" id="KW-1185">Reference proteome</keyword>
<dbReference type="AlphaFoldDB" id="A0ABD3PIH1"/>
<evidence type="ECO:0000313" key="7">
    <source>
        <dbReference type="EMBL" id="KAL3787809.1"/>
    </source>
</evidence>
<dbReference type="PANTHER" id="PTHR10217">
    <property type="entry name" value="VOLTAGE AND LIGAND GATED POTASSIUM CHANNEL"/>
    <property type="match status" value="1"/>
</dbReference>
<dbReference type="InterPro" id="IPR050818">
    <property type="entry name" value="KCNH_animal-type"/>
</dbReference>
<keyword evidence="2 5" id="KW-0812">Transmembrane</keyword>
<feature type="transmembrane region" description="Helical" evidence="5">
    <location>
        <begin position="108"/>
        <end position="125"/>
    </location>
</feature>
<feature type="transmembrane region" description="Helical" evidence="5">
    <location>
        <begin position="157"/>
        <end position="178"/>
    </location>
</feature>
<evidence type="ECO:0000256" key="4">
    <source>
        <dbReference type="ARBA" id="ARBA00023136"/>
    </source>
</evidence>